<evidence type="ECO:0000313" key="2">
    <source>
        <dbReference type="EMBL" id="KJH50877.1"/>
    </source>
</evidence>
<gene>
    <name evidence="2" type="ORF">DICVIV_02931</name>
</gene>
<protein>
    <submittedName>
        <fullName evidence="2">Uncharacterized protein</fullName>
    </submittedName>
</protein>
<sequence>MTPPNRRVNEDIRPSGIMAYGKSDTHRSMSDTDGDLVYIYQIITAQNVGDGIWRSEADDIRPP</sequence>
<accession>A0A0D8Y3W7</accession>
<dbReference type="EMBL" id="KN716195">
    <property type="protein sequence ID" value="KJH50877.1"/>
    <property type="molecule type" value="Genomic_DNA"/>
</dbReference>
<keyword evidence="3" id="KW-1185">Reference proteome</keyword>
<name>A0A0D8Y3W7_DICVI</name>
<reference evidence="3" key="2">
    <citation type="journal article" date="2016" name="Sci. Rep.">
        <title>Dictyocaulus viviparus genome, variome and transcriptome elucidate lungworm biology and support future intervention.</title>
        <authorList>
            <person name="McNulty S.N."/>
            <person name="Strube C."/>
            <person name="Rosa B.A."/>
            <person name="Martin J.C."/>
            <person name="Tyagi R."/>
            <person name="Choi Y.J."/>
            <person name="Wang Q."/>
            <person name="Hallsworth Pepin K."/>
            <person name="Zhang X."/>
            <person name="Ozersky P."/>
            <person name="Wilson R.K."/>
            <person name="Sternberg P.W."/>
            <person name="Gasser R.B."/>
            <person name="Mitreva M."/>
        </authorList>
    </citation>
    <scope>NUCLEOTIDE SEQUENCE [LARGE SCALE GENOMIC DNA]</scope>
    <source>
        <strain evidence="3">HannoverDv2000</strain>
    </source>
</reference>
<dbReference type="Proteomes" id="UP000053766">
    <property type="component" value="Unassembled WGS sequence"/>
</dbReference>
<evidence type="ECO:0000313" key="3">
    <source>
        <dbReference type="Proteomes" id="UP000053766"/>
    </source>
</evidence>
<proteinExistence type="predicted"/>
<reference evidence="2 3" key="1">
    <citation type="submission" date="2013-11" db="EMBL/GenBank/DDBJ databases">
        <title>Draft genome of the bovine lungworm Dictyocaulus viviparus.</title>
        <authorList>
            <person name="Mitreva M."/>
        </authorList>
    </citation>
    <scope>NUCLEOTIDE SEQUENCE [LARGE SCALE GENOMIC DNA]</scope>
    <source>
        <strain evidence="2 3">HannoverDv2000</strain>
    </source>
</reference>
<dbReference type="AlphaFoldDB" id="A0A0D8Y3W7"/>
<organism evidence="2 3">
    <name type="scientific">Dictyocaulus viviparus</name>
    <name type="common">Bovine lungworm</name>
    <dbReference type="NCBI Taxonomy" id="29172"/>
    <lineage>
        <taxon>Eukaryota</taxon>
        <taxon>Metazoa</taxon>
        <taxon>Ecdysozoa</taxon>
        <taxon>Nematoda</taxon>
        <taxon>Chromadorea</taxon>
        <taxon>Rhabditida</taxon>
        <taxon>Rhabditina</taxon>
        <taxon>Rhabditomorpha</taxon>
        <taxon>Strongyloidea</taxon>
        <taxon>Metastrongylidae</taxon>
        <taxon>Dictyocaulus</taxon>
    </lineage>
</organism>
<evidence type="ECO:0000256" key="1">
    <source>
        <dbReference type="SAM" id="MobiDB-lite"/>
    </source>
</evidence>
<feature type="region of interest" description="Disordered" evidence="1">
    <location>
        <begin position="1"/>
        <end position="29"/>
    </location>
</feature>